<dbReference type="Proteomes" id="UP001462640">
    <property type="component" value="Unassembled WGS sequence"/>
</dbReference>
<dbReference type="RefSeq" id="WP_269633910.1">
    <property type="nucleotide sequence ID" value="NZ_JBDPZC010000020.1"/>
</dbReference>
<evidence type="ECO:0000256" key="4">
    <source>
        <dbReference type="ARBA" id="ARBA00022452"/>
    </source>
</evidence>
<dbReference type="InterPro" id="IPR003423">
    <property type="entry name" value="OMP_efflux"/>
</dbReference>
<organism evidence="9 10">
    <name type="scientific">Roseateles flavus</name>
    <dbReference type="NCBI Taxonomy" id="3149041"/>
    <lineage>
        <taxon>Bacteria</taxon>
        <taxon>Pseudomonadati</taxon>
        <taxon>Pseudomonadota</taxon>
        <taxon>Betaproteobacteria</taxon>
        <taxon>Burkholderiales</taxon>
        <taxon>Sphaerotilaceae</taxon>
        <taxon>Roseateles</taxon>
    </lineage>
</organism>
<comment type="caution">
    <text evidence="9">The sequence shown here is derived from an EMBL/GenBank/DDBJ whole genome shotgun (WGS) entry which is preliminary data.</text>
</comment>
<comment type="subcellular location">
    <subcellularLocation>
        <location evidence="1">Cell outer membrane</location>
    </subcellularLocation>
</comment>
<comment type="similarity">
    <text evidence="2">Belongs to the outer membrane factor (OMF) (TC 1.B.17) family.</text>
</comment>
<evidence type="ECO:0000256" key="1">
    <source>
        <dbReference type="ARBA" id="ARBA00004442"/>
    </source>
</evidence>
<dbReference type="InterPro" id="IPR051906">
    <property type="entry name" value="TolC-like"/>
</dbReference>
<evidence type="ECO:0000256" key="5">
    <source>
        <dbReference type="ARBA" id="ARBA00022692"/>
    </source>
</evidence>
<dbReference type="PANTHER" id="PTHR30026">
    <property type="entry name" value="OUTER MEMBRANE PROTEIN TOLC"/>
    <property type="match status" value="1"/>
</dbReference>
<keyword evidence="7" id="KW-0998">Cell outer membrane</keyword>
<evidence type="ECO:0000256" key="8">
    <source>
        <dbReference type="SAM" id="Coils"/>
    </source>
</evidence>
<dbReference type="PANTHER" id="PTHR30026:SF20">
    <property type="entry name" value="OUTER MEMBRANE PROTEIN TOLC"/>
    <property type="match status" value="1"/>
</dbReference>
<keyword evidence="4" id="KW-1134">Transmembrane beta strand</keyword>
<evidence type="ECO:0000256" key="7">
    <source>
        <dbReference type="ARBA" id="ARBA00023237"/>
    </source>
</evidence>
<evidence type="ECO:0000256" key="6">
    <source>
        <dbReference type="ARBA" id="ARBA00023136"/>
    </source>
</evidence>
<evidence type="ECO:0000256" key="2">
    <source>
        <dbReference type="ARBA" id="ARBA00007613"/>
    </source>
</evidence>
<protein>
    <submittedName>
        <fullName evidence="9">TolC family outer membrane protein</fullName>
    </submittedName>
</protein>
<reference evidence="9 10" key="1">
    <citation type="submission" date="2024-05" db="EMBL/GenBank/DDBJ databases">
        <title>Roseateles sp. 2.12 16S ribosomal RNA gene Genome sequencing and assembly.</title>
        <authorList>
            <person name="Woo H."/>
        </authorList>
    </citation>
    <scope>NUCLEOTIDE SEQUENCE [LARGE SCALE GENOMIC DNA]</scope>
    <source>
        <strain evidence="9 10">2.12</strain>
    </source>
</reference>
<keyword evidence="6" id="KW-0472">Membrane</keyword>
<accession>A0ABV0GLC9</accession>
<keyword evidence="5" id="KW-0812">Transmembrane</keyword>
<feature type="coiled-coil region" evidence="8">
    <location>
        <begin position="131"/>
        <end position="190"/>
    </location>
</feature>
<evidence type="ECO:0000313" key="10">
    <source>
        <dbReference type="Proteomes" id="UP001462640"/>
    </source>
</evidence>
<proteinExistence type="inferred from homology"/>
<dbReference type="NCBIfam" id="TIGR01844">
    <property type="entry name" value="type_I_sec_TolC"/>
    <property type="match status" value="1"/>
</dbReference>
<sequence length="458" mass="48872">MAADRLSSSLRPRASVLAATLGLLFGGVSTVQAQSLQELYDAARAYDASYLAARAQAESAEFKAGQADALARPTLGAGTSVYKTQTHTPSYGAMSAAGPVTVPSATMNSTATQLGLSAKYSVYNRGNAVTIEQAQRGLGVARADLESAEQDLIVRVAQAYFDVLNARDTLATAQGNKKAVAEQLASAKRNFEVGTATITDTREAQARYDLATAQELAADNDLRVKQVTLDQIVGRVGVDPKPLAQPVALPALASDQVETWVSQSEQHPVIRKAQLGLEVARLETEKAKAANGPTVDANGSLGVVNNRGDVQIPGTTRQAKVGLELNIPLYTGGYNDNRIKETLKLEEKSRNDLDFARRSISEATKRAFFGVQSLRAQVKAYEAAEASTKLALEATQLGYKLGVRVNLDVLNAQTQLFSTQRDLAKARYDVVLNSLKLRQASGQLRPEDLAAVNALLAK</sequence>
<keyword evidence="10" id="KW-1185">Reference proteome</keyword>
<dbReference type="SUPFAM" id="SSF56954">
    <property type="entry name" value="Outer membrane efflux proteins (OEP)"/>
    <property type="match status" value="1"/>
</dbReference>
<evidence type="ECO:0000313" key="9">
    <source>
        <dbReference type="EMBL" id="MEO3715820.1"/>
    </source>
</evidence>
<dbReference type="Gene3D" id="1.20.1600.10">
    <property type="entry name" value="Outer membrane efflux proteins (OEP)"/>
    <property type="match status" value="1"/>
</dbReference>
<name>A0ABV0GLC9_9BURK</name>
<keyword evidence="8" id="KW-0175">Coiled coil</keyword>
<dbReference type="Pfam" id="PF02321">
    <property type="entry name" value="OEP"/>
    <property type="match status" value="2"/>
</dbReference>
<dbReference type="InterPro" id="IPR010130">
    <property type="entry name" value="T1SS_OMP_TolC"/>
</dbReference>
<keyword evidence="3" id="KW-0813">Transport</keyword>
<dbReference type="EMBL" id="JBDPZC010000020">
    <property type="protein sequence ID" value="MEO3715820.1"/>
    <property type="molecule type" value="Genomic_DNA"/>
</dbReference>
<evidence type="ECO:0000256" key="3">
    <source>
        <dbReference type="ARBA" id="ARBA00022448"/>
    </source>
</evidence>
<gene>
    <name evidence="9" type="ORF">ABDJ40_23855</name>
</gene>